<reference evidence="17" key="1">
    <citation type="journal article" date="2020" name="Nat. Commun.">
        <title>Genome assembly of wild tea tree DASZ reveals pedigree and selection history of tea varieties.</title>
        <authorList>
            <person name="Zhang W."/>
            <person name="Zhang Y."/>
            <person name="Qiu H."/>
            <person name="Guo Y."/>
            <person name="Wan H."/>
            <person name="Zhang X."/>
            <person name="Scossa F."/>
            <person name="Alseekh S."/>
            <person name="Zhang Q."/>
            <person name="Wang P."/>
            <person name="Xu L."/>
            <person name="Schmidt M.H."/>
            <person name="Jia X."/>
            <person name="Li D."/>
            <person name="Zhu A."/>
            <person name="Guo F."/>
            <person name="Chen W."/>
            <person name="Ni D."/>
            <person name="Usadel B."/>
            <person name="Fernie A.R."/>
            <person name="Wen W."/>
        </authorList>
    </citation>
    <scope>NUCLEOTIDE SEQUENCE [LARGE SCALE GENOMIC DNA]</scope>
    <source>
        <strain evidence="17">cv. G240</strain>
    </source>
</reference>
<keyword evidence="10" id="KW-0539">Nucleus</keyword>
<dbReference type="GO" id="GO:0005634">
    <property type="term" value="C:nucleus"/>
    <property type="evidence" value="ECO:0007669"/>
    <property type="project" value="UniProtKB-SubCell"/>
</dbReference>
<evidence type="ECO:0008006" key="18">
    <source>
        <dbReference type="Google" id="ProtNLM"/>
    </source>
</evidence>
<dbReference type="Gene3D" id="1.10.10.60">
    <property type="entry name" value="Homeodomain-like"/>
    <property type="match status" value="1"/>
</dbReference>
<dbReference type="Proteomes" id="UP000593564">
    <property type="component" value="Unassembled WGS sequence"/>
</dbReference>
<evidence type="ECO:0000259" key="15">
    <source>
        <dbReference type="PROSITE" id="PS51294"/>
    </source>
</evidence>
<dbReference type="EMBL" id="JACBKZ010000013">
    <property type="protein sequence ID" value="KAF5936282.1"/>
    <property type="molecule type" value="Genomic_DNA"/>
</dbReference>
<dbReference type="InterPro" id="IPR011006">
    <property type="entry name" value="CheY-like_superfamily"/>
</dbReference>
<dbReference type="PANTHER" id="PTHR43874:SF7">
    <property type="entry name" value="TWO-COMPONENT RESPONSE REGULATOR ARR10"/>
    <property type="match status" value="1"/>
</dbReference>
<dbReference type="GO" id="GO:0010380">
    <property type="term" value="P:regulation of chlorophyll biosynthetic process"/>
    <property type="evidence" value="ECO:0007669"/>
    <property type="project" value="UniProtKB-ARBA"/>
</dbReference>
<dbReference type="PROSITE" id="PS51294">
    <property type="entry name" value="HTH_MYB"/>
    <property type="match status" value="1"/>
</dbReference>
<evidence type="ECO:0000256" key="5">
    <source>
        <dbReference type="ARBA" id="ARBA00023012"/>
    </source>
</evidence>
<evidence type="ECO:0000313" key="16">
    <source>
        <dbReference type="EMBL" id="KAF5936282.1"/>
    </source>
</evidence>
<dbReference type="CDD" id="cd17584">
    <property type="entry name" value="REC_typeB_ARR-like"/>
    <property type="match status" value="1"/>
</dbReference>
<dbReference type="FunFam" id="1.10.10.60:FF:000007">
    <property type="entry name" value="Two-component response regulator"/>
    <property type="match status" value="1"/>
</dbReference>
<dbReference type="AlphaFoldDB" id="A0A7J7G6C1"/>
<dbReference type="GO" id="GO:0080022">
    <property type="term" value="P:primary root development"/>
    <property type="evidence" value="ECO:0007669"/>
    <property type="project" value="UniProtKB-ARBA"/>
</dbReference>
<dbReference type="GO" id="GO:1990110">
    <property type="term" value="P:callus formation"/>
    <property type="evidence" value="ECO:0007669"/>
    <property type="project" value="UniProtKB-ARBA"/>
</dbReference>
<dbReference type="GO" id="GO:0009736">
    <property type="term" value="P:cytokinin-activated signaling pathway"/>
    <property type="evidence" value="ECO:0007669"/>
    <property type="project" value="UniProtKB-KW"/>
</dbReference>
<feature type="compositionally biased region" description="Basic and acidic residues" evidence="13">
    <location>
        <begin position="277"/>
        <end position="292"/>
    </location>
</feature>
<sequence length="803" mass="89569">MNNGKKSGWDHNKLDASHNPNLMQSLMNSVIPHGVMNSYNQRSDPMNTVGNRNNDFSMIGRPNLVDHHLSMQRNGVEQSAMEATVNIKQGYSYNNDDSLEDLVSAMMKQRSPLTSFNCKLLNAVLISLDSAIVSTVKMIVDQSFDEPNDRFPMGMRVLAVDDDPICLRVLETLLRKCQYHVTTTSQAITALKLLRENKNKFDLVISDVHMPDMDGFKLLELVGLEMDLPVIMLSANGDTKLVMKGITHGACDYLLKPIRIEELKNIWQHVVRRKKNDPKDQNNFDKPHHESEGGQAITVTGDSDQNSKLNRKRKDQNEDEGDRADDGQNNEDPSMQKKPRVVWTVDLHRKFVAAVNQLGIDKAVPKRILDMMNVEKLTRENVASHLQARILIFRMVVLYDDLKLLRLFNTQYFAQFVQKYRLYLKRISCVASQQANIVAALGGADSAYLQMSSLNGFGNYHSMVGSAKFQNPTVGSFSSSGMLDRLNTPAVLGSCGLSLTGMIQSKFQPVILSGNQNGNTFQGMPTSLEFDQLQHNNGVEHFGDLSTGTNDSMVFPISGDFLDTNINGSSSRNSLHGVPYNPVTLQGHPQPQEIERRGVCGNQSRVTVDEFPSHMPDFARCTDTWPAIQSSEIQSNSFTSSDFRINMSSIAMDGGSNSHDISSVNSTNAQFPELRTDLKCLATLGLGSNGEQRMNYGMKSGWDHNKLDASHNPNLMQSLMNSVIPHGVMNSYNQRSDPMNTVGNRNNDFSMIGRPNLVDHHLSMQRNGVEQSAMEATVNIKQGYSYNNDDSLEDLVSVMMKQV</sequence>
<protein>
    <recommendedName>
        <fullName evidence="18">Two-component response regulator</fullName>
    </recommendedName>
</protein>
<dbReference type="GO" id="GO:0000160">
    <property type="term" value="P:phosphorelay signal transduction system"/>
    <property type="evidence" value="ECO:0007669"/>
    <property type="project" value="UniProtKB-KW"/>
</dbReference>
<dbReference type="GO" id="GO:0080113">
    <property type="term" value="P:regulation of seed growth"/>
    <property type="evidence" value="ECO:0007669"/>
    <property type="project" value="UniProtKB-ARBA"/>
</dbReference>
<dbReference type="SMART" id="SM00448">
    <property type="entry name" value="REC"/>
    <property type="match status" value="1"/>
</dbReference>
<feature type="domain" description="Response regulatory" evidence="14">
    <location>
        <begin position="156"/>
        <end position="271"/>
    </location>
</feature>
<reference evidence="16 17" key="2">
    <citation type="submission" date="2020-07" db="EMBL/GenBank/DDBJ databases">
        <title>Genome assembly of wild tea tree DASZ reveals pedigree and selection history of tea varieties.</title>
        <authorList>
            <person name="Zhang W."/>
        </authorList>
    </citation>
    <scope>NUCLEOTIDE SEQUENCE [LARGE SCALE GENOMIC DNA]</scope>
    <source>
        <strain evidence="17">cv. G240</strain>
        <tissue evidence="16">Leaf</tissue>
    </source>
</reference>
<dbReference type="Pfam" id="PF00072">
    <property type="entry name" value="Response_reg"/>
    <property type="match status" value="1"/>
</dbReference>
<comment type="caution">
    <text evidence="16">The sequence shown here is derived from an EMBL/GenBank/DDBJ whole genome shotgun (WGS) entry which is preliminary data.</text>
</comment>
<keyword evidence="17" id="KW-1185">Reference proteome</keyword>
<feature type="region of interest" description="Disordered" evidence="13">
    <location>
        <begin position="274"/>
        <end position="338"/>
    </location>
</feature>
<dbReference type="GO" id="GO:0010082">
    <property type="term" value="P:regulation of root meristem growth"/>
    <property type="evidence" value="ECO:0007669"/>
    <property type="project" value="UniProtKB-ARBA"/>
</dbReference>
<feature type="domain" description="HTH myb-type" evidence="15">
    <location>
        <begin position="335"/>
        <end position="395"/>
    </location>
</feature>
<dbReference type="FunFam" id="3.40.50.2300:FF:000132">
    <property type="entry name" value="Two-component response regulator"/>
    <property type="match status" value="1"/>
</dbReference>
<keyword evidence="7" id="KW-0238">DNA-binding</keyword>
<comment type="similarity">
    <text evidence="2">Belongs to the ARR family. Type-B subfamily.</text>
</comment>
<keyword evidence="6" id="KW-0805">Transcription regulation</keyword>
<evidence type="ECO:0000256" key="9">
    <source>
        <dbReference type="ARBA" id="ARBA00023163"/>
    </source>
</evidence>
<evidence type="ECO:0000256" key="13">
    <source>
        <dbReference type="SAM" id="MobiDB-lite"/>
    </source>
</evidence>
<dbReference type="SUPFAM" id="SSF52172">
    <property type="entry name" value="CheY-like"/>
    <property type="match status" value="1"/>
</dbReference>
<dbReference type="GO" id="GO:0003677">
    <property type="term" value="F:DNA binding"/>
    <property type="evidence" value="ECO:0007669"/>
    <property type="project" value="UniProtKB-KW"/>
</dbReference>
<dbReference type="InterPro" id="IPR001005">
    <property type="entry name" value="SANT/Myb"/>
</dbReference>
<dbReference type="Pfam" id="PF00249">
    <property type="entry name" value="Myb_DNA-binding"/>
    <property type="match status" value="1"/>
</dbReference>
<feature type="modified residue" description="4-aspartylphosphate" evidence="12">
    <location>
        <position position="207"/>
    </location>
</feature>
<dbReference type="InterPro" id="IPR009057">
    <property type="entry name" value="Homeodomain-like_sf"/>
</dbReference>
<evidence type="ECO:0000259" key="14">
    <source>
        <dbReference type="PROSITE" id="PS50110"/>
    </source>
</evidence>
<organism evidence="16 17">
    <name type="scientific">Camellia sinensis</name>
    <name type="common">Tea plant</name>
    <name type="synonym">Thea sinensis</name>
    <dbReference type="NCBI Taxonomy" id="4442"/>
    <lineage>
        <taxon>Eukaryota</taxon>
        <taxon>Viridiplantae</taxon>
        <taxon>Streptophyta</taxon>
        <taxon>Embryophyta</taxon>
        <taxon>Tracheophyta</taxon>
        <taxon>Spermatophyta</taxon>
        <taxon>Magnoliopsida</taxon>
        <taxon>eudicotyledons</taxon>
        <taxon>Gunneridae</taxon>
        <taxon>Pentapetalae</taxon>
        <taxon>asterids</taxon>
        <taxon>Ericales</taxon>
        <taxon>Theaceae</taxon>
        <taxon>Camellia</taxon>
    </lineage>
</organism>
<dbReference type="GO" id="GO:0031537">
    <property type="term" value="P:regulation of anthocyanin metabolic process"/>
    <property type="evidence" value="ECO:0007669"/>
    <property type="project" value="UniProtKB-ARBA"/>
</dbReference>
<evidence type="ECO:0000256" key="2">
    <source>
        <dbReference type="ARBA" id="ARBA00006015"/>
    </source>
</evidence>
<feature type="compositionally biased region" description="Basic and acidic residues" evidence="13">
    <location>
        <begin position="7"/>
        <end position="16"/>
    </location>
</feature>
<dbReference type="SUPFAM" id="SSF46689">
    <property type="entry name" value="Homeodomain-like"/>
    <property type="match status" value="1"/>
</dbReference>
<evidence type="ECO:0000256" key="10">
    <source>
        <dbReference type="ARBA" id="ARBA00023242"/>
    </source>
</evidence>
<dbReference type="GO" id="GO:0009414">
    <property type="term" value="P:response to water deprivation"/>
    <property type="evidence" value="ECO:0007669"/>
    <property type="project" value="UniProtKB-ARBA"/>
</dbReference>
<gene>
    <name evidence="16" type="ORF">HYC85_027411</name>
</gene>
<keyword evidence="3 12" id="KW-0597">Phosphoprotein</keyword>
<keyword evidence="4" id="KW-0932">Cytokinin signaling pathway</keyword>
<dbReference type="InterPro" id="IPR017930">
    <property type="entry name" value="Myb_dom"/>
</dbReference>
<evidence type="ECO:0000256" key="3">
    <source>
        <dbReference type="ARBA" id="ARBA00022553"/>
    </source>
</evidence>
<evidence type="ECO:0000256" key="7">
    <source>
        <dbReference type="ARBA" id="ARBA00023125"/>
    </source>
</evidence>
<name>A0A7J7G6C1_CAMSI</name>
<dbReference type="NCBIfam" id="TIGR01557">
    <property type="entry name" value="myb_SHAQKYF"/>
    <property type="match status" value="1"/>
</dbReference>
<comment type="subunit">
    <text evidence="11">Binds the target DNA as a monomer.</text>
</comment>
<accession>A0A7J7G6C1</accession>
<dbReference type="PANTHER" id="PTHR43874">
    <property type="entry name" value="TWO-COMPONENT RESPONSE REGULATOR"/>
    <property type="match status" value="1"/>
</dbReference>
<keyword evidence="5" id="KW-0902">Two-component regulatory system</keyword>
<dbReference type="Gene3D" id="3.40.50.2300">
    <property type="match status" value="1"/>
</dbReference>
<evidence type="ECO:0000256" key="1">
    <source>
        <dbReference type="ARBA" id="ARBA00004123"/>
    </source>
</evidence>
<feature type="compositionally biased region" description="Polar residues" evidence="13">
    <location>
        <begin position="297"/>
        <end position="308"/>
    </location>
</feature>
<dbReference type="InterPro" id="IPR001789">
    <property type="entry name" value="Sig_transdc_resp-reg_receiver"/>
</dbReference>
<dbReference type="InterPro" id="IPR045279">
    <property type="entry name" value="ARR-like"/>
</dbReference>
<dbReference type="InterPro" id="IPR006447">
    <property type="entry name" value="Myb_dom_plants"/>
</dbReference>
<dbReference type="GO" id="GO:0010492">
    <property type="term" value="P:maintenance of shoot apical meristem identity"/>
    <property type="evidence" value="ECO:0007669"/>
    <property type="project" value="UniProtKB-ARBA"/>
</dbReference>
<evidence type="ECO:0000256" key="12">
    <source>
        <dbReference type="PROSITE-ProRule" id="PRU00169"/>
    </source>
</evidence>
<evidence type="ECO:0000256" key="8">
    <source>
        <dbReference type="ARBA" id="ARBA00023159"/>
    </source>
</evidence>
<evidence type="ECO:0000256" key="11">
    <source>
        <dbReference type="ARBA" id="ARBA00061767"/>
    </source>
</evidence>
<comment type="subcellular location">
    <subcellularLocation>
        <location evidence="1">Nucleus</location>
    </subcellularLocation>
</comment>
<proteinExistence type="inferred from homology"/>
<dbReference type="GO" id="GO:0080036">
    <property type="term" value="P:regulation of cytokinin-activated signaling pathway"/>
    <property type="evidence" value="ECO:0007669"/>
    <property type="project" value="UniProtKB-ARBA"/>
</dbReference>
<evidence type="ECO:0000256" key="6">
    <source>
        <dbReference type="ARBA" id="ARBA00023015"/>
    </source>
</evidence>
<feature type="region of interest" description="Disordered" evidence="13">
    <location>
        <begin position="1"/>
        <end position="20"/>
    </location>
</feature>
<keyword evidence="9" id="KW-0804">Transcription</keyword>
<dbReference type="PROSITE" id="PS50110">
    <property type="entry name" value="RESPONSE_REGULATORY"/>
    <property type="match status" value="1"/>
</dbReference>
<evidence type="ECO:0000313" key="17">
    <source>
        <dbReference type="Proteomes" id="UP000593564"/>
    </source>
</evidence>
<evidence type="ECO:0000256" key="4">
    <source>
        <dbReference type="ARBA" id="ARBA00022864"/>
    </source>
</evidence>
<keyword evidence="8" id="KW-0010">Activator</keyword>